<dbReference type="AlphaFoldDB" id="A0A239MZU9"/>
<dbReference type="Gene3D" id="3.30.360.10">
    <property type="entry name" value="Dihydrodipicolinate Reductase, domain 2"/>
    <property type="match status" value="1"/>
</dbReference>
<keyword evidence="6" id="KW-1185">Reference proteome</keyword>
<gene>
    <name evidence="5" type="ORF">SAMN05421812_10752</name>
</gene>
<evidence type="ECO:0000256" key="1">
    <source>
        <dbReference type="ARBA" id="ARBA00010928"/>
    </source>
</evidence>
<dbReference type="Pfam" id="PF22725">
    <property type="entry name" value="GFO_IDH_MocA_C3"/>
    <property type="match status" value="1"/>
</dbReference>
<dbReference type="SUPFAM" id="SSF51735">
    <property type="entry name" value="NAD(P)-binding Rossmann-fold domains"/>
    <property type="match status" value="1"/>
</dbReference>
<name>A0A239MZU9_9ACTN</name>
<dbReference type="SUPFAM" id="SSF55347">
    <property type="entry name" value="Glyceraldehyde-3-phosphate dehydrogenase-like, C-terminal domain"/>
    <property type="match status" value="1"/>
</dbReference>
<dbReference type="GO" id="GO:0016491">
    <property type="term" value="F:oxidoreductase activity"/>
    <property type="evidence" value="ECO:0007669"/>
    <property type="project" value="UniProtKB-KW"/>
</dbReference>
<evidence type="ECO:0000259" key="4">
    <source>
        <dbReference type="Pfam" id="PF22725"/>
    </source>
</evidence>
<organism evidence="5 6">
    <name type="scientific">Asanoa hainanensis</name>
    <dbReference type="NCBI Taxonomy" id="560556"/>
    <lineage>
        <taxon>Bacteria</taxon>
        <taxon>Bacillati</taxon>
        <taxon>Actinomycetota</taxon>
        <taxon>Actinomycetes</taxon>
        <taxon>Micromonosporales</taxon>
        <taxon>Micromonosporaceae</taxon>
        <taxon>Asanoa</taxon>
    </lineage>
</organism>
<protein>
    <submittedName>
        <fullName evidence="5">Myo-inositol 2-dehydrogenase / D-chiro-inositol 1-dehydrogenase</fullName>
    </submittedName>
</protein>
<dbReference type="PANTHER" id="PTHR42840">
    <property type="entry name" value="NAD(P)-BINDING ROSSMANN-FOLD SUPERFAMILY PROTEIN-RELATED"/>
    <property type="match status" value="1"/>
</dbReference>
<dbReference type="EMBL" id="FZPH01000007">
    <property type="protein sequence ID" value="SNT48030.1"/>
    <property type="molecule type" value="Genomic_DNA"/>
</dbReference>
<dbReference type="InterPro" id="IPR000683">
    <property type="entry name" value="Gfo/Idh/MocA-like_OxRdtase_N"/>
</dbReference>
<dbReference type="Pfam" id="PF01408">
    <property type="entry name" value="GFO_IDH_MocA"/>
    <property type="match status" value="1"/>
</dbReference>
<evidence type="ECO:0000313" key="6">
    <source>
        <dbReference type="Proteomes" id="UP000198362"/>
    </source>
</evidence>
<dbReference type="GO" id="GO:0000166">
    <property type="term" value="F:nucleotide binding"/>
    <property type="evidence" value="ECO:0007669"/>
    <property type="project" value="InterPro"/>
</dbReference>
<evidence type="ECO:0000313" key="5">
    <source>
        <dbReference type="EMBL" id="SNT48030.1"/>
    </source>
</evidence>
<dbReference type="InterPro" id="IPR036291">
    <property type="entry name" value="NAD(P)-bd_dom_sf"/>
</dbReference>
<proteinExistence type="inferred from homology"/>
<dbReference type="PANTHER" id="PTHR42840:SF3">
    <property type="entry name" value="BINDING ROSSMANN FOLD OXIDOREDUCTASE, PUTATIVE (AFU_ORTHOLOGUE AFUA_2G10240)-RELATED"/>
    <property type="match status" value="1"/>
</dbReference>
<accession>A0A239MZU9</accession>
<feature type="domain" description="GFO/IDH/MocA-like oxidoreductase" evidence="4">
    <location>
        <begin position="161"/>
        <end position="281"/>
    </location>
</feature>
<evidence type="ECO:0000259" key="3">
    <source>
        <dbReference type="Pfam" id="PF01408"/>
    </source>
</evidence>
<reference evidence="5 6" key="1">
    <citation type="submission" date="2017-06" db="EMBL/GenBank/DDBJ databases">
        <authorList>
            <person name="Kim H.J."/>
            <person name="Triplett B.A."/>
        </authorList>
    </citation>
    <scope>NUCLEOTIDE SEQUENCE [LARGE SCALE GENOMIC DNA]</scope>
    <source>
        <strain evidence="5 6">CGMCC 4.5593</strain>
    </source>
</reference>
<dbReference type="InterPro" id="IPR055170">
    <property type="entry name" value="GFO_IDH_MocA-like_dom"/>
</dbReference>
<sequence length="369" mass="38157">MQAPVVDRRTQLFGELVIERHGRLTVTLTKVHATAMRIGLVGVGRIGAFHAHTLASLDTVDELVVTDANLAAAGALGSELGVAVADSVTALLGAGIDGLVIAAATPAHAALLSEGVAAGIPTFCEKPVAATLSETLALTALVERSGVPVQIGFQRRFDAGYRRVQAAVRAGELGFVHTIRANTHDQAPPAAAYIATSGGIFRDCSVHDFDVVRFVTGREVATVYATGANQGADFFTAAGDVDTGGALLTLDNGTIVLVSATRYNGAGHDVRLEVLGEKGSLGVGLDRSLALDSAEPGVDFPPGPRHWSFMDRFQPAYRAELAAFVDVARGAAPSPCTVRDALEAFQVAEACEQSRASGRPIALAEIAAA</sequence>
<dbReference type="Proteomes" id="UP000198362">
    <property type="component" value="Unassembled WGS sequence"/>
</dbReference>
<evidence type="ECO:0000256" key="2">
    <source>
        <dbReference type="ARBA" id="ARBA00023002"/>
    </source>
</evidence>
<comment type="similarity">
    <text evidence="1">Belongs to the Gfo/Idh/MocA family.</text>
</comment>
<dbReference type="Gene3D" id="3.40.50.720">
    <property type="entry name" value="NAD(P)-binding Rossmann-like Domain"/>
    <property type="match status" value="1"/>
</dbReference>
<feature type="domain" description="Gfo/Idh/MocA-like oxidoreductase N-terminal" evidence="3">
    <location>
        <begin position="36"/>
        <end position="153"/>
    </location>
</feature>
<keyword evidence="2" id="KW-0560">Oxidoreductase</keyword>